<proteinExistence type="predicted"/>
<evidence type="ECO:0000313" key="2">
    <source>
        <dbReference type="Proteomes" id="UP000613512"/>
    </source>
</evidence>
<comment type="caution">
    <text evidence="1">The sequence shown here is derived from an EMBL/GenBank/DDBJ whole genome shotgun (WGS) entry which is preliminary data.</text>
</comment>
<dbReference type="SUPFAM" id="SSF52540">
    <property type="entry name" value="P-loop containing nucleoside triphosphate hydrolases"/>
    <property type="match status" value="1"/>
</dbReference>
<protein>
    <recommendedName>
        <fullName evidence="3">Nucleotide kinase</fullName>
    </recommendedName>
</protein>
<keyword evidence="2" id="KW-1185">Reference proteome</keyword>
<reference evidence="1" key="1">
    <citation type="journal article" date="2014" name="Int. J. Syst. Evol. Microbiol.">
        <title>Complete genome sequence of Corynebacterium casei LMG S-19264T (=DSM 44701T), isolated from a smear-ripened cheese.</title>
        <authorList>
            <consortium name="US DOE Joint Genome Institute (JGI-PGF)"/>
            <person name="Walter F."/>
            <person name="Albersmeier A."/>
            <person name="Kalinowski J."/>
            <person name="Ruckert C."/>
        </authorList>
    </citation>
    <scope>NUCLEOTIDE SEQUENCE</scope>
    <source>
        <strain evidence="1">CGMCC 1.12408</strain>
    </source>
</reference>
<dbReference type="Proteomes" id="UP000613512">
    <property type="component" value="Unassembled WGS sequence"/>
</dbReference>
<evidence type="ECO:0000313" key="1">
    <source>
        <dbReference type="EMBL" id="GGA67026.1"/>
    </source>
</evidence>
<accession>A0A916RTP5</accession>
<sequence>MPNKLGFYVTGNTAEGFVNFLSTNTSNFHHHIILKHPSLKVKTTIIKEIINQYEATNDLEVLYSSIGNEFLEGVIIRDKKIAIIDERIASADLPGSFEVDLTLFTNDHLLTEDFSAERDKIRELTETAYKNFQTGLRIHDDLEKVYIKEMNFKLANQVAEEFVDTILKDVPKQNRQSQIVHRLFGTNTKDGVVNCVPEILSQLSNKYFIKGRAGTGKSTFMKKVMAACQDKGYDIELYHCSFDPNSIDMVLVRDLEFCIFDSTDPHEFFPEGPGDYVIDMYEKTVTPGTDEKYEKEITELNTRYKSYMKKGVANLKEAGEIIDSLEQRFVRNPKEIEKIKTFLVGKILDED</sequence>
<organism evidence="1 2">
    <name type="scientific">Ornithinibacillus halotolerans</name>
    <dbReference type="NCBI Taxonomy" id="1274357"/>
    <lineage>
        <taxon>Bacteria</taxon>
        <taxon>Bacillati</taxon>
        <taxon>Bacillota</taxon>
        <taxon>Bacilli</taxon>
        <taxon>Bacillales</taxon>
        <taxon>Bacillaceae</taxon>
        <taxon>Ornithinibacillus</taxon>
    </lineage>
</organism>
<gene>
    <name evidence="1" type="ORF">GCM10008025_08550</name>
</gene>
<name>A0A916RTP5_9BACI</name>
<dbReference type="RefSeq" id="WP_188383451.1">
    <property type="nucleotide sequence ID" value="NZ_BMEY01000003.1"/>
</dbReference>
<dbReference type="AlphaFoldDB" id="A0A916RTP5"/>
<reference evidence="1" key="2">
    <citation type="submission" date="2020-09" db="EMBL/GenBank/DDBJ databases">
        <authorList>
            <person name="Sun Q."/>
            <person name="Zhou Y."/>
        </authorList>
    </citation>
    <scope>NUCLEOTIDE SEQUENCE</scope>
    <source>
        <strain evidence="1">CGMCC 1.12408</strain>
    </source>
</reference>
<dbReference type="EMBL" id="BMEY01000003">
    <property type="protein sequence ID" value="GGA67026.1"/>
    <property type="molecule type" value="Genomic_DNA"/>
</dbReference>
<dbReference type="InterPro" id="IPR027417">
    <property type="entry name" value="P-loop_NTPase"/>
</dbReference>
<evidence type="ECO:0008006" key="3">
    <source>
        <dbReference type="Google" id="ProtNLM"/>
    </source>
</evidence>
<dbReference type="Gene3D" id="3.40.50.300">
    <property type="entry name" value="P-loop containing nucleotide triphosphate hydrolases"/>
    <property type="match status" value="1"/>
</dbReference>